<dbReference type="Proteomes" id="UP001501343">
    <property type="component" value="Unassembled WGS sequence"/>
</dbReference>
<dbReference type="GO" id="GO:0016787">
    <property type="term" value="F:hydrolase activity"/>
    <property type="evidence" value="ECO:0007669"/>
    <property type="project" value="UniProtKB-KW"/>
</dbReference>
<sequence>MSRGRAGLLVAAAIAVGASLTACASDTRGADSEELMDAALAQDAPGCAAAAAVEGEVVWSYERGLADMDHYTAIDADTRFNIGSISKQFTALSAVALAEDGRLDLDAAVSEYLDGLPAWADEATVRDLMGHTSGILDPSYSLTDEVTRESLVADLASDPTTQREVGAFLYSNVGYMLLGMIVEEAAGEDLESWMRVHMFEAAGVDMVSETDDDDAANSLGYLSSTSPYRDGADGASIPGPTGVLTTMGELVRWGDQYRATTVVPPGALADAIARGTELHGGVYGPGVNVGDNGLVFHQGEDDGYRSFFVADPSTSTTFAISCNHLIEGTLIDDLLAVWMARVLTPTPTP</sequence>
<evidence type="ECO:0000259" key="2">
    <source>
        <dbReference type="Pfam" id="PF00144"/>
    </source>
</evidence>
<feature type="signal peptide" evidence="1">
    <location>
        <begin position="1"/>
        <end position="24"/>
    </location>
</feature>
<keyword evidence="1" id="KW-0732">Signal</keyword>
<dbReference type="EMBL" id="BAAAOF010000007">
    <property type="protein sequence ID" value="GAA1936770.1"/>
    <property type="molecule type" value="Genomic_DNA"/>
</dbReference>
<evidence type="ECO:0000313" key="4">
    <source>
        <dbReference type="Proteomes" id="UP001501343"/>
    </source>
</evidence>
<comment type="caution">
    <text evidence="3">The sequence shown here is derived from an EMBL/GenBank/DDBJ whole genome shotgun (WGS) entry which is preliminary data.</text>
</comment>
<dbReference type="SUPFAM" id="SSF56601">
    <property type="entry name" value="beta-lactamase/transpeptidase-like"/>
    <property type="match status" value="1"/>
</dbReference>
<keyword evidence="3" id="KW-0378">Hydrolase</keyword>
<dbReference type="Gene3D" id="3.40.710.10">
    <property type="entry name" value="DD-peptidase/beta-lactamase superfamily"/>
    <property type="match status" value="1"/>
</dbReference>
<dbReference type="InterPro" id="IPR050491">
    <property type="entry name" value="AmpC-like"/>
</dbReference>
<organism evidence="3 4">
    <name type="scientific">Microbacterium aoyamense</name>
    <dbReference type="NCBI Taxonomy" id="344166"/>
    <lineage>
        <taxon>Bacteria</taxon>
        <taxon>Bacillati</taxon>
        <taxon>Actinomycetota</taxon>
        <taxon>Actinomycetes</taxon>
        <taxon>Micrococcales</taxon>
        <taxon>Microbacteriaceae</taxon>
        <taxon>Microbacterium</taxon>
    </lineage>
</organism>
<feature type="chain" id="PRO_5046019003" evidence="1">
    <location>
        <begin position="25"/>
        <end position="349"/>
    </location>
</feature>
<dbReference type="PANTHER" id="PTHR46825">
    <property type="entry name" value="D-ALANYL-D-ALANINE-CARBOXYPEPTIDASE/ENDOPEPTIDASE AMPH"/>
    <property type="match status" value="1"/>
</dbReference>
<proteinExistence type="predicted"/>
<dbReference type="PROSITE" id="PS51257">
    <property type="entry name" value="PROKAR_LIPOPROTEIN"/>
    <property type="match status" value="1"/>
</dbReference>
<dbReference type="InterPro" id="IPR001466">
    <property type="entry name" value="Beta-lactam-related"/>
</dbReference>
<dbReference type="Pfam" id="PF00144">
    <property type="entry name" value="Beta-lactamase"/>
    <property type="match status" value="1"/>
</dbReference>
<reference evidence="3 4" key="1">
    <citation type="journal article" date="2019" name="Int. J. Syst. Evol. Microbiol.">
        <title>The Global Catalogue of Microorganisms (GCM) 10K type strain sequencing project: providing services to taxonomists for standard genome sequencing and annotation.</title>
        <authorList>
            <consortium name="The Broad Institute Genomics Platform"/>
            <consortium name="The Broad Institute Genome Sequencing Center for Infectious Disease"/>
            <person name="Wu L."/>
            <person name="Ma J."/>
        </authorList>
    </citation>
    <scope>NUCLEOTIDE SEQUENCE [LARGE SCALE GENOMIC DNA]</scope>
    <source>
        <strain evidence="3 4">JCM 14900</strain>
    </source>
</reference>
<feature type="domain" description="Beta-lactamase-related" evidence="2">
    <location>
        <begin position="35"/>
        <end position="325"/>
    </location>
</feature>
<evidence type="ECO:0000256" key="1">
    <source>
        <dbReference type="SAM" id="SignalP"/>
    </source>
</evidence>
<protein>
    <submittedName>
        <fullName evidence="3">Serine hydrolase</fullName>
    </submittedName>
</protein>
<dbReference type="PANTHER" id="PTHR46825:SF9">
    <property type="entry name" value="BETA-LACTAMASE-RELATED DOMAIN-CONTAINING PROTEIN"/>
    <property type="match status" value="1"/>
</dbReference>
<gene>
    <name evidence="3" type="ORF">GCM10009775_30900</name>
</gene>
<dbReference type="InterPro" id="IPR012338">
    <property type="entry name" value="Beta-lactam/transpept-like"/>
</dbReference>
<evidence type="ECO:0000313" key="3">
    <source>
        <dbReference type="EMBL" id="GAA1936770.1"/>
    </source>
</evidence>
<name>A0ABN2PWN9_9MICO</name>
<keyword evidence="4" id="KW-1185">Reference proteome</keyword>
<dbReference type="RefSeq" id="WP_248152765.1">
    <property type="nucleotide sequence ID" value="NZ_BAAAOF010000007.1"/>
</dbReference>
<accession>A0ABN2PWN9</accession>